<dbReference type="Proteomes" id="UP000054477">
    <property type="component" value="Unassembled WGS sequence"/>
</dbReference>
<name>A0A0C9X3H6_9AGAR</name>
<evidence type="ECO:0000259" key="2">
    <source>
        <dbReference type="SMART" id="SM00382"/>
    </source>
</evidence>
<reference evidence="3 4" key="1">
    <citation type="submission" date="2014-04" db="EMBL/GenBank/DDBJ databases">
        <authorList>
            <consortium name="DOE Joint Genome Institute"/>
            <person name="Kuo A."/>
            <person name="Kohler A."/>
            <person name="Nagy L.G."/>
            <person name="Floudas D."/>
            <person name="Copeland A."/>
            <person name="Barry K.W."/>
            <person name="Cichocki N."/>
            <person name="Veneault-Fourrey C."/>
            <person name="LaButti K."/>
            <person name="Lindquist E.A."/>
            <person name="Lipzen A."/>
            <person name="Lundell T."/>
            <person name="Morin E."/>
            <person name="Murat C."/>
            <person name="Sun H."/>
            <person name="Tunlid A."/>
            <person name="Henrissat B."/>
            <person name="Grigoriev I.V."/>
            <person name="Hibbett D.S."/>
            <person name="Martin F."/>
            <person name="Nordberg H.P."/>
            <person name="Cantor M.N."/>
            <person name="Hua S.X."/>
        </authorList>
    </citation>
    <scope>NUCLEOTIDE SEQUENCE [LARGE SCALE GENOMIC DNA]</scope>
    <source>
        <strain evidence="3 4">LaAM-08-1</strain>
    </source>
</reference>
<feature type="region of interest" description="Disordered" evidence="1">
    <location>
        <begin position="81"/>
        <end position="104"/>
    </location>
</feature>
<organism evidence="3 4">
    <name type="scientific">Laccaria amethystina LaAM-08-1</name>
    <dbReference type="NCBI Taxonomy" id="1095629"/>
    <lineage>
        <taxon>Eukaryota</taxon>
        <taxon>Fungi</taxon>
        <taxon>Dikarya</taxon>
        <taxon>Basidiomycota</taxon>
        <taxon>Agaricomycotina</taxon>
        <taxon>Agaricomycetes</taxon>
        <taxon>Agaricomycetidae</taxon>
        <taxon>Agaricales</taxon>
        <taxon>Agaricineae</taxon>
        <taxon>Hydnangiaceae</taxon>
        <taxon>Laccaria</taxon>
    </lineage>
</organism>
<evidence type="ECO:0000313" key="3">
    <source>
        <dbReference type="EMBL" id="KIK06700.1"/>
    </source>
</evidence>
<dbReference type="GO" id="GO:0003677">
    <property type="term" value="F:DNA binding"/>
    <property type="evidence" value="ECO:0007669"/>
    <property type="project" value="TreeGrafter"/>
</dbReference>
<dbReference type="Gene3D" id="3.40.50.300">
    <property type="entry name" value="P-loop containing nucleotide triphosphate hydrolases"/>
    <property type="match status" value="1"/>
</dbReference>
<dbReference type="HOGENOM" id="CLU_014669_0_0_1"/>
<protein>
    <recommendedName>
        <fullName evidence="2">AAA+ ATPase domain-containing protein</fullName>
    </recommendedName>
</protein>
<feature type="compositionally biased region" description="Low complexity" evidence="1">
    <location>
        <begin position="85"/>
        <end position="97"/>
    </location>
</feature>
<feature type="region of interest" description="Disordered" evidence="1">
    <location>
        <begin position="526"/>
        <end position="545"/>
    </location>
</feature>
<dbReference type="GO" id="GO:0005634">
    <property type="term" value="C:nucleus"/>
    <property type="evidence" value="ECO:0007669"/>
    <property type="project" value="TreeGrafter"/>
</dbReference>
<dbReference type="SMART" id="SM00382">
    <property type="entry name" value="AAA"/>
    <property type="match status" value="1"/>
</dbReference>
<dbReference type="Pfam" id="PF00004">
    <property type="entry name" value="AAA"/>
    <property type="match status" value="1"/>
</dbReference>
<dbReference type="PANTHER" id="PTHR23389">
    <property type="entry name" value="CHROMOSOME TRANSMISSION FIDELITY FACTOR 18"/>
    <property type="match status" value="1"/>
</dbReference>
<dbReference type="PANTHER" id="PTHR23389:SF21">
    <property type="entry name" value="ATPASE FAMILY AAA DOMAIN-CONTAINING PROTEIN 5"/>
    <property type="match status" value="1"/>
</dbReference>
<dbReference type="STRING" id="1095629.A0A0C9X3H6"/>
<dbReference type="GO" id="GO:0005524">
    <property type="term" value="F:ATP binding"/>
    <property type="evidence" value="ECO:0007669"/>
    <property type="project" value="InterPro"/>
</dbReference>
<dbReference type="GO" id="GO:0016887">
    <property type="term" value="F:ATP hydrolysis activity"/>
    <property type="evidence" value="ECO:0007669"/>
    <property type="project" value="InterPro"/>
</dbReference>
<dbReference type="InterPro" id="IPR003593">
    <property type="entry name" value="AAA+_ATPase"/>
</dbReference>
<dbReference type="InterPro" id="IPR003959">
    <property type="entry name" value="ATPase_AAA_core"/>
</dbReference>
<feature type="region of interest" description="Disordered" evidence="1">
    <location>
        <begin position="352"/>
        <end position="381"/>
    </location>
</feature>
<dbReference type="SUPFAM" id="SSF52540">
    <property type="entry name" value="P-loop containing nucleoside triphosphate hydrolases"/>
    <property type="match status" value="1"/>
</dbReference>
<evidence type="ECO:0000256" key="1">
    <source>
        <dbReference type="SAM" id="MobiDB-lite"/>
    </source>
</evidence>
<dbReference type="InterPro" id="IPR027417">
    <property type="entry name" value="P-loop_NTPase"/>
</dbReference>
<gene>
    <name evidence="3" type="ORF">K443DRAFT_88758</name>
</gene>
<keyword evidence="4" id="KW-1185">Reference proteome</keyword>
<dbReference type="AlphaFoldDB" id="A0A0C9X3H6"/>
<sequence>MFPPRKAPQPLLGSFPTILSGDSSASAIAYSERVSLPSAPMAERILDNEGVEIYSDFQPSPIPFGDAKSSSSLSLLENNAATKFPSSSSPSSLPSLPNGVSPQLNFKPELPQSEIVEIPSISSPIALAVSPKRCNLGAATQANYKDGLTPPGGSLHKPIVIDSSPIKPAVKPSATAKIVHPFFVSHTIKPPPASNISLLKGAATLEAPYPDRCSQHVKGPQSLHESFVRPNIPRRQLSNIPKTQHEELNDFTFLSSPTAPDALTLELLSLSTSVDKEREDCLRSIPDEHVANHAAISRVVDFARSGDTLTTSRHPWAEKWRPRFAQEVLGNEACAIYLRDWLRALELQLDSTDQPPEQAPSKKNGIRGTTTTGARGLKRPRIVREVDKRQRKKAKADAEDKDWIVNTDESGDEDVPCSGEEDMDNIFLRNQTPPDCATTILPPQTFEQLHNTILLSGPSGTGKTACVYACAEELGWEVFEVYPGIGKRNGANVDNLIGEVGRNHLVRQIPRKRNELFVPLSPIKSSGIRKEDEPPLRRTEGSQTSSTNLRSILCQVREEQAGDKTSLVRQSLILLEEVDILFKEDANFWSTLTRVIRECKRPVVCTCNDTSLVPLLDLPLQKVLVFEPCPPPIAVSYLQGLFCAEGYAINRDVFIEMYGNVYEPPVVDIHNTSDLGVTDLATYDLRRTIHALQILATTRGLPPEVKPDVGDQEEPFPEANEPGGMLAACRAAANHADLISFLDSFVSRDSAKALIRGDRLSILPALHRLLMMSWGIRFFMSQQGIREALAMWD</sequence>
<reference evidence="4" key="2">
    <citation type="submission" date="2015-01" db="EMBL/GenBank/DDBJ databases">
        <title>Evolutionary Origins and Diversification of the Mycorrhizal Mutualists.</title>
        <authorList>
            <consortium name="DOE Joint Genome Institute"/>
            <consortium name="Mycorrhizal Genomics Consortium"/>
            <person name="Kohler A."/>
            <person name="Kuo A."/>
            <person name="Nagy L.G."/>
            <person name="Floudas D."/>
            <person name="Copeland A."/>
            <person name="Barry K.W."/>
            <person name="Cichocki N."/>
            <person name="Veneault-Fourrey C."/>
            <person name="LaButti K."/>
            <person name="Lindquist E.A."/>
            <person name="Lipzen A."/>
            <person name="Lundell T."/>
            <person name="Morin E."/>
            <person name="Murat C."/>
            <person name="Riley R."/>
            <person name="Ohm R."/>
            <person name="Sun H."/>
            <person name="Tunlid A."/>
            <person name="Henrissat B."/>
            <person name="Grigoriev I.V."/>
            <person name="Hibbett D.S."/>
            <person name="Martin F."/>
        </authorList>
    </citation>
    <scope>NUCLEOTIDE SEQUENCE [LARGE SCALE GENOMIC DNA]</scope>
    <source>
        <strain evidence="4">LaAM-08-1</strain>
    </source>
</reference>
<dbReference type="EMBL" id="KN838551">
    <property type="protein sequence ID" value="KIK06700.1"/>
    <property type="molecule type" value="Genomic_DNA"/>
</dbReference>
<feature type="compositionally biased region" description="Basic and acidic residues" evidence="1">
    <location>
        <begin position="528"/>
        <end position="540"/>
    </location>
</feature>
<accession>A0A0C9X3H6</accession>
<proteinExistence type="predicted"/>
<feature type="domain" description="AAA+ ATPase" evidence="2">
    <location>
        <begin position="449"/>
        <end position="630"/>
    </location>
</feature>
<feature type="compositionally biased region" description="Low complexity" evidence="1">
    <location>
        <begin position="366"/>
        <end position="375"/>
    </location>
</feature>
<evidence type="ECO:0000313" key="4">
    <source>
        <dbReference type="Proteomes" id="UP000054477"/>
    </source>
</evidence>
<dbReference type="OrthoDB" id="9996895at2759"/>